<evidence type="ECO:0000256" key="1">
    <source>
        <dbReference type="SAM" id="MobiDB-lite"/>
    </source>
</evidence>
<gene>
    <name evidence="2" type="ORF">OY187_30415</name>
</gene>
<protein>
    <submittedName>
        <fullName evidence="2">Uncharacterized protein</fullName>
    </submittedName>
</protein>
<comment type="caution">
    <text evidence="2">The sequence shown here is derived from an EMBL/GenBank/DDBJ whole genome shotgun (WGS) entry which is preliminary data.</text>
</comment>
<reference evidence="2" key="1">
    <citation type="submission" date="2022-12" db="EMBL/GenBank/DDBJ databases">
        <title>Whole genome sequence of Mycolicibacterium iranicum strain SBH312.</title>
        <authorList>
            <person name="Jani J."/>
            <person name="Arifin Mustapha Z."/>
            <person name="Ahmed K."/>
            <person name="Kai Ling C."/>
        </authorList>
    </citation>
    <scope>NUCLEOTIDE SEQUENCE</scope>
    <source>
        <strain evidence="2">SBH312</strain>
    </source>
</reference>
<dbReference type="Proteomes" id="UP001084650">
    <property type="component" value="Unassembled WGS sequence"/>
</dbReference>
<proteinExistence type="predicted"/>
<dbReference type="RefSeq" id="WP_268788079.1">
    <property type="nucleotide sequence ID" value="NZ_JAPQYE010000029.1"/>
</dbReference>
<keyword evidence="3" id="KW-1185">Reference proteome</keyword>
<organism evidence="2 3">
    <name type="scientific">Mycolicibacterium iranicum</name>
    <name type="common">Mycobacterium iranicum</name>
    <dbReference type="NCBI Taxonomy" id="912594"/>
    <lineage>
        <taxon>Bacteria</taxon>
        <taxon>Bacillati</taxon>
        <taxon>Actinomycetota</taxon>
        <taxon>Actinomycetes</taxon>
        <taxon>Mycobacteriales</taxon>
        <taxon>Mycobacteriaceae</taxon>
        <taxon>Mycolicibacterium</taxon>
    </lineage>
</organism>
<sequence>MSDGGVETRQARYIRNRAARTASDSSAQRRPWSIPDARIALDVTLTVPQAALQVGRTASAVESLRRRWRLGRLPDALAAHLPPPVQGSE</sequence>
<name>A0ABT4HRC9_MYCIR</name>
<evidence type="ECO:0000313" key="2">
    <source>
        <dbReference type="EMBL" id="MCZ0732371.1"/>
    </source>
</evidence>
<feature type="region of interest" description="Disordered" evidence="1">
    <location>
        <begin position="1"/>
        <end position="30"/>
    </location>
</feature>
<accession>A0ABT4HRC9</accession>
<dbReference type="EMBL" id="JAPQYE010000029">
    <property type="protein sequence ID" value="MCZ0732371.1"/>
    <property type="molecule type" value="Genomic_DNA"/>
</dbReference>
<evidence type="ECO:0000313" key="3">
    <source>
        <dbReference type="Proteomes" id="UP001084650"/>
    </source>
</evidence>